<sequence length="33" mass="3769">MPQAIYYMSEHIPRNVSGFLPTPPQTTSFDKTN</sequence>
<proteinExistence type="predicted"/>
<organism evidence="1 2">
    <name type="scientific">Chitinophaga eiseniae</name>
    <dbReference type="NCBI Taxonomy" id="634771"/>
    <lineage>
        <taxon>Bacteria</taxon>
        <taxon>Pseudomonadati</taxon>
        <taxon>Bacteroidota</taxon>
        <taxon>Chitinophagia</taxon>
        <taxon>Chitinophagales</taxon>
        <taxon>Chitinophagaceae</taxon>
        <taxon>Chitinophaga</taxon>
    </lineage>
</organism>
<gene>
    <name evidence="1" type="ORF">SAMN04488128_107175</name>
</gene>
<reference evidence="2" key="1">
    <citation type="submission" date="2017-02" db="EMBL/GenBank/DDBJ databases">
        <authorList>
            <person name="Varghese N."/>
            <person name="Submissions S."/>
        </authorList>
    </citation>
    <scope>NUCLEOTIDE SEQUENCE [LARGE SCALE GENOMIC DNA]</scope>
    <source>
        <strain evidence="2">DSM 22224</strain>
    </source>
</reference>
<evidence type="ECO:0000313" key="2">
    <source>
        <dbReference type="Proteomes" id="UP000190367"/>
    </source>
</evidence>
<accession>A0A1T4U028</accession>
<evidence type="ECO:0000313" key="1">
    <source>
        <dbReference type="EMBL" id="SKA46044.1"/>
    </source>
</evidence>
<keyword evidence="2" id="KW-1185">Reference proteome</keyword>
<name>A0A1T4U028_9BACT</name>
<protein>
    <submittedName>
        <fullName evidence="1">Uncharacterized protein</fullName>
    </submittedName>
</protein>
<dbReference type="AlphaFoldDB" id="A0A1T4U028"/>
<dbReference type="STRING" id="634771.SAMN04488128_107175"/>
<dbReference type="EMBL" id="FUWZ01000007">
    <property type="protein sequence ID" value="SKA46044.1"/>
    <property type="molecule type" value="Genomic_DNA"/>
</dbReference>
<dbReference type="Proteomes" id="UP000190367">
    <property type="component" value="Unassembled WGS sequence"/>
</dbReference>